<dbReference type="Proteomes" id="UP000738349">
    <property type="component" value="Unassembled WGS sequence"/>
</dbReference>
<evidence type="ECO:0008006" key="3">
    <source>
        <dbReference type="Google" id="ProtNLM"/>
    </source>
</evidence>
<dbReference type="SUPFAM" id="SSF54427">
    <property type="entry name" value="NTF2-like"/>
    <property type="match status" value="1"/>
</dbReference>
<gene>
    <name evidence="1" type="ORF">EDB81DRAFT_333875</name>
</gene>
<name>A0A9P9FEY6_9HYPO</name>
<dbReference type="Gene3D" id="3.10.450.50">
    <property type="match status" value="1"/>
</dbReference>
<sequence>MGYGIDFAEWPTGIEVPQAVQQLIEKFYQLLDNSDPGIGDILADEIFTSDGVAYFGATPFRGTEEIRNSRANAWNLISMRKHEVLKVYVSDRNASDLLFTARVAMGLRNGKQVEGEFTGRLVISDPQTGSPKLCLYQVWGDTSALVAALREG</sequence>
<evidence type="ECO:0000313" key="1">
    <source>
        <dbReference type="EMBL" id="KAH7161087.1"/>
    </source>
</evidence>
<reference evidence="1" key="1">
    <citation type="journal article" date="2021" name="Nat. Commun.">
        <title>Genetic determinants of endophytism in the Arabidopsis root mycobiome.</title>
        <authorList>
            <person name="Mesny F."/>
            <person name="Miyauchi S."/>
            <person name="Thiergart T."/>
            <person name="Pickel B."/>
            <person name="Atanasova L."/>
            <person name="Karlsson M."/>
            <person name="Huettel B."/>
            <person name="Barry K.W."/>
            <person name="Haridas S."/>
            <person name="Chen C."/>
            <person name="Bauer D."/>
            <person name="Andreopoulos W."/>
            <person name="Pangilinan J."/>
            <person name="LaButti K."/>
            <person name="Riley R."/>
            <person name="Lipzen A."/>
            <person name="Clum A."/>
            <person name="Drula E."/>
            <person name="Henrissat B."/>
            <person name="Kohler A."/>
            <person name="Grigoriev I.V."/>
            <person name="Martin F.M."/>
            <person name="Hacquard S."/>
        </authorList>
    </citation>
    <scope>NUCLEOTIDE SEQUENCE</scope>
    <source>
        <strain evidence="1">MPI-CAGE-AT-0147</strain>
    </source>
</reference>
<dbReference type="InterPro" id="IPR032710">
    <property type="entry name" value="NTF2-like_dom_sf"/>
</dbReference>
<dbReference type="EMBL" id="JAGMUV010000004">
    <property type="protein sequence ID" value="KAH7161087.1"/>
    <property type="molecule type" value="Genomic_DNA"/>
</dbReference>
<evidence type="ECO:0000313" key="2">
    <source>
        <dbReference type="Proteomes" id="UP000738349"/>
    </source>
</evidence>
<dbReference type="AlphaFoldDB" id="A0A9P9FEY6"/>
<accession>A0A9P9FEY6</accession>
<protein>
    <recommendedName>
        <fullName evidence="3">SnoaL-like domain-containing protein</fullName>
    </recommendedName>
</protein>
<organism evidence="1 2">
    <name type="scientific">Dactylonectria macrodidyma</name>
    <dbReference type="NCBI Taxonomy" id="307937"/>
    <lineage>
        <taxon>Eukaryota</taxon>
        <taxon>Fungi</taxon>
        <taxon>Dikarya</taxon>
        <taxon>Ascomycota</taxon>
        <taxon>Pezizomycotina</taxon>
        <taxon>Sordariomycetes</taxon>
        <taxon>Hypocreomycetidae</taxon>
        <taxon>Hypocreales</taxon>
        <taxon>Nectriaceae</taxon>
        <taxon>Dactylonectria</taxon>
    </lineage>
</organism>
<proteinExistence type="predicted"/>
<keyword evidence="2" id="KW-1185">Reference proteome</keyword>
<comment type="caution">
    <text evidence="1">The sequence shown here is derived from an EMBL/GenBank/DDBJ whole genome shotgun (WGS) entry which is preliminary data.</text>
</comment>
<dbReference type="OrthoDB" id="3468019at2759"/>